<keyword evidence="1" id="KW-0238">DNA-binding</keyword>
<dbReference type="Pfam" id="PF07282">
    <property type="entry name" value="Cas12f1-like_TNB"/>
    <property type="match status" value="1"/>
</dbReference>
<name>A0A6J4HY89_9CYAN</name>
<feature type="non-terminal residue" evidence="3">
    <location>
        <position position="1"/>
    </location>
</feature>
<accession>A0A6J4HY89</accession>
<dbReference type="EMBL" id="CADCTM010000176">
    <property type="protein sequence ID" value="CAA9236233.1"/>
    <property type="molecule type" value="Genomic_DNA"/>
</dbReference>
<organism evidence="3">
    <name type="scientific">uncultured Coleofasciculus sp</name>
    <dbReference type="NCBI Taxonomy" id="1267456"/>
    <lineage>
        <taxon>Bacteria</taxon>
        <taxon>Bacillati</taxon>
        <taxon>Cyanobacteriota</taxon>
        <taxon>Cyanophyceae</taxon>
        <taxon>Coleofasciculales</taxon>
        <taxon>Coleofasciculaceae</taxon>
        <taxon>Coleofasciculus</taxon>
        <taxon>environmental samples</taxon>
    </lineage>
</organism>
<gene>
    <name evidence="3" type="ORF">AVDCRST_MAG92-1270</name>
</gene>
<feature type="non-terminal residue" evidence="3">
    <location>
        <position position="32"/>
    </location>
</feature>
<dbReference type="GO" id="GO:0003677">
    <property type="term" value="F:DNA binding"/>
    <property type="evidence" value="ECO:0007669"/>
    <property type="project" value="UniProtKB-KW"/>
</dbReference>
<dbReference type="AlphaFoldDB" id="A0A6J4HY89"/>
<evidence type="ECO:0000313" key="3">
    <source>
        <dbReference type="EMBL" id="CAA9236233.1"/>
    </source>
</evidence>
<dbReference type="InterPro" id="IPR010095">
    <property type="entry name" value="Cas12f1-like_TNB"/>
</dbReference>
<sequence length="32" mass="3622">VDKLPLDAREWTYPNCGSHHDRDGNAATNIRV</sequence>
<protein>
    <recommendedName>
        <fullName evidence="2">Cas12f1-like TNB domain-containing protein</fullName>
    </recommendedName>
</protein>
<feature type="domain" description="Cas12f1-like TNB" evidence="2">
    <location>
        <begin position="8"/>
        <end position="30"/>
    </location>
</feature>
<reference evidence="3" key="1">
    <citation type="submission" date="2020-02" db="EMBL/GenBank/DDBJ databases">
        <authorList>
            <person name="Meier V. D."/>
        </authorList>
    </citation>
    <scope>NUCLEOTIDE SEQUENCE</scope>
    <source>
        <strain evidence="3">AVDCRST_MAG92</strain>
    </source>
</reference>
<proteinExistence type="predicted"/>
<evidence type="ECO:0000259" key="2">
    <source>
        <dbReference type="Pfam" id="PF07282"/>
    </source>
</evidence>
<evidence type="ECO:0000256" key="1">
    <source>
        <dbReference type="ARBA" id="ARBA00023125"/>
    </source>
</evidence>